<keyword evidence="2" id="KW-1185">Reference proteome</keyword>
<accession>A0ABR6EB05</accession>
<reference evidence="2" key="1">
    <citation type="journal article" date="2020" name="Syst. Appl. Microbiol.">
        <title>Streptomyces alkaliterrae sp. nov., isolated from an alkaline soil, and emended descriptions of Streptomyces alkaliphilus, Streptomyces calidiresistens and Streptomyces durbertensis.</title>
        <authorList>
            <person name="Swiecimska M."/>
            <person name="Golinska P."/>
            <person name="Nouioui I."/>
            <person name="Wypij M."/>
            <person name="Rai M."/>
            <person name="Sangal V."/>
            <person name="Goodfellow M."/>
        </authorList>
    </citation>
    <scope>NUCLEOTIDE SEQUENCE [LARGE SCALE GENOMIC DNA]</scope>
    <source>
        <strain evidence="2">DSM 104538</strain>
    </source>
</reference>
<proteinExistence type="predicted"/>
<sequence>MTTDDKTMKRIEEAISMQHTGDLDGARHRFTEIWQEIAPNGDPFHRCVLAHYMADLQQDPQDELAWDLHALDAAASVTDDRAKQHDSSLAIRGFYPSLHLNLAADFHKLGDTAQARTHLTQAQEHLDALNDDAYGHGIRSAIQRLASQLAEEDPTTPMSNKTK</sequence>
<evidence type="ECO:0000313" key="1">
    <source>
        <dbReference type="EMBL" id="MBB1242516.1"/>
    </source>
</evidence>
<comment type="caution">
    <text evidence="1">The sequence shown here is derived from an EMBL/GenBank/DDBJ whole genome shotgun (WGS) entry which is preliminary data.</text>
</comment>
<evidence type="ECO:0008006" key="3">
    <source>
        <dbReference type="Google" id="ProtNLM"/>
    </source>
</evidence>
<dbReference type="Proteomes" id="UP000766698">
    <property type="component" value="Unassembled WGS sequence"/>
</dbReference>
<dbReference type="EMBL" id="WMLF01000022">
    <property type="protein sequence ID" value="MBB1242516.1"/>
    <property type="molecule type" value="Genomic_DNA"/>
</dbReference>
<organism evidence="1 2">
    <name type="scientific">Streptomyces durbertensis</name>
    <dbReference type="NCBI Taxonomy" id="2448886"/>
    <lineage>
        <taxon>Bacteria</taxon>
        <taxon>Bacillati</taxon>
        <taxon>Actinomycetota</taxon>
        <taxon>Actinomycetes</taxon>
        <taxon>Kitasatosporales</taxon>
        <taxon>Streptomycetaceae</taxon>
        <taxon>Streptomyces</taxon>
    </lineage>
</organism>
<name>A0ABR6EB05_9ACTN</name>
<dbReference type="RefSeq" id="WP_182853942.1">
    <property type="nucleotide sequence ID" value="NZ_WMLF01000022.1"/>
</dbReference>
<gene>
    <name evidence="1" type="ORF">GL263_02865</name>
</gene>
<evidence type="ECO:0000313" key="2">
    <source>
        <dbReference type="Proteomes" id="UP000766698"/>
    </source>
</evidence>
<protein>
    <recommendedName>
        <fullName evidence="3">Tetratricopeptide repeat protein</fullName>
    </recommendedName>
</protein>